<dbReference type="Pfam" id="PF08348">
    <property type="entry name" value="PAS_6"/>
    <property type="match status" value="1"/>
</dbReference>
<keyword evidence="4" id="KW-1185">Reference proteome</keyword>
<protein>
    <submittedName>
        <fullName evidence="3">Putative transcriptional regulator YheO</fullName>
    </submittedName>
</protein>
<dbReference type="Pfam" id="PF13309">
    <property type="entry name" value="HTH_22"/>
    <property type="match status" value="1"/>
</dbReference>
<dbReference type="EMBL" id="JACHJJ010000004">
    <property type="protein sequence ID" value="MBB5962410.1"/>
    <property type="molecule type" value="Genomic_DNA"/>
</dbReference>
<dbReference type="RefSeq" id="WP_184939864.1">
    <property type="nucleotide sequence ID" value="NZ_BAAAWZ010000001.1"/>
</dbReference>
<dbReference type="PANTHER" id="PTHR35568:SF1">
    <property type="entry name" value="TRANSCRIPTIONAL REGULATOR DAUR"/>
    <property type="match status" value="1"/>
</dbReference>
<name>A0A841CYA5_PLAVE</name>
<evidence type="ECO:0000259" key="1">
    <source>
        <dbReference type="Pfam" id="PF08348"/>
    </source>
</evidence>
<reference evidence="3 4" key="1">
    <citation type="submission" date="2020-08" db="EMBL/GenBank/DDBJ databases">
        <title>Genomic Encyclopedia of Type Strains, Phase III (KMG-III): the genomes of soil and plant-associated and newly described type strains.</title>
        <authorList>
            <person name="Whitman W."/>
        </authorList>
    </citation>
    <scope>NUCLEOTIDE SEQUENCE [LARGE SCALE GENOMIC DNA]</scope>
    <source>
        <strain evidence="3 4">CECT 3303</strain>
    </source>
</reference>
<comment type="caution">
    <text evidence="3">The sequence shown here is derived from an EMBL/GenBank/DDBJ whole genome shotgun (WGS) entry which is preliminary data.</text>
</comment>
<dbReference type="InterPro" id="IPR039446">
    <property type="entry name" value="DauR-like"/>
</dbReference>
<dbReference type="Proteomes" id="UP000562352">
    <property type="component" value="Unassembled WGS sequence"/>
</dbReference>
<proteinExistence type="predicted"/>
<dbReference type="AlphaFoldDB" id="A0A841CYA5"/>
<evidence type="ECO:0000313" key="3">
    <source>
        <dbReference type="EMBL" id="MBB5962410.1"/>
    </source>
</evidence>
<gene>
    <name evidence="3" type="ORF">FHS22_001671</name>
</gene>
<evidence type="ECO:0000313" key="4">
    <source>
        <dbReference type="Proteomes" id="UP000562352"/>
    </source>
</evidence>
<feature type="domain" description="YheO-like" evidence="1">
    <location>
        <begin position="22"/>
        <end position="130"/>
    </location>
</feature>
<evidence type="ECO:0000259" key="2">
    <source>
        <dbReference type="Pfam" id="PF13309"/>
    </source>
</evidence>
<dbReference type="InterPro" id="IPR013559">
    <property type="entry name" value="YheO"/>
</dbReference>
<organism evidence="3 4">
    <name type="scientific">Planomonospora venezuelensis</name>
    <dbReference type="NCBI Taxonomy" id="1999"/>
    <lineage>
        <taxon>Bacteria</taxon>
        <taxon>Bacillati</taxon>
        <taxon>Actinomycetota</taxon>
        <taxon>Actinomycetes</taxon>
        <taxon>Streptosporangiales</taxon>
        <taxon>Streptosporangiaceae</taxon>
        <taxon>Planomonospora</taxon>
    </lineage>
</organism>
<accession>A0A841CYA5</accession>
<dbReference type="InterPro" id="IPR039445">
    <property type="entry name" value="DauR-like_HTH"/>
</dbReference>
<sequence length="227" mass="24543">MSTPPSPETSVARDLADLEPILRPIMKAVAAAVGPHCEVVLHDLSGDGMEHTIAAIENGHVTGRAVGGPSTNLGLEMRRKEAEDHDEYGYRGRTGDGRELRSSSVYLRDPDGRVIAALCVNVDMTPLQVARASLDEVLKSAGAAPDRDEIFAGDINEVLDNLIETAIANTGKAVALMDREHKIEVLRFLDQKGAFFVKRAVDRVARRLGVSRVTAYNYLDQIRAGTG</sequence>
<feature type="domain" description="Transcriptional regulator DauR-like HTH" evidence="2">
    <location>
        <begin position="159"/>
        <end position="220"/>
    </location>
</feature>
<dbReference type="PANTHER" id="PTHR35568">
    <property type="entry name" value="TRANSCRIPTIONAL REGULATOR DAUR"/>
    <property type="match status" value="1"/>
</dbReference>